<name>A0A7C8GUF2_9BACI</name>
<sequence>MPTWLKRQLTGAFLHKNKQQIRILNQCWFFYCNELED</sequence>
<dbReference type="EMBL" id="WEID01000031">
    <property type="protein sequence ID" value="KAB8137943.1"/>
    <property type="molecule type" value="Genomic_DNA"/>
</dbReference>
<protein>
    <submittedName>
        <fullName evidence="1">Cortex morphogenetic protein CmpA</fullName>
    </submittedName>
</protein>
<evidence type="ECO:0000313" key="1">
    <source>
        <dbReference type="EMBL" id="KAB8137943.1"/>
    </source>
</evidence>
<organism evidence="1 2">
    <name type="scientific">Gracilibacillus oryzae</name>
    <dbReference type="NCBI Taxonomy" id="1672701"/>
    <lineage>
        <taxon>Bacteria</taxon>
        <taxon>Bacillati</taxon>
        <taxon>Bacillota</taxon>
        <taxon>Bacilli</taxon>
        <taxon>Bacillales</taxon>
        <taxon>Bacillaceae</taxon>
        <taxon>Gracilibacillus</taxon>
    </lineage>
</organism>
<dbReference type="OrthoDB" id="2691694at2"/>
<dbReference type="AlphaFoldDB" id="A0A7C8GUF2"/>
<dbReference type="Pfam" id="PF26301">
    <property type="entry name" value="spore_CmpA"/>
    <property type="match status" value="1"/>
</dbReference>
<evidence type="ECO:0000313" key="2">
    <source>
        <dbReference type="Proteomes" id="UP000480246"/>
    </source>
</evidence>
<accession>A0A7C8GUF2</accession>
<proteinExistence type="predicted"/>
<comment type="caution">
    <text evidence="1">The sequence shown here is derived from an EMBL/GenBank/DDBJ whole genome shotgun (WGS) entry which is preliminary data.</text>
</comment>
<keyword evidence="2" id="KW-1185">Reference proteome</keyword>
<dbReference type="RefSeq" id="WP_153402281.1">
    <property type="nucleotide sequence ID" value="NZ_ML762427.1"/>
</dbReference>
<gene>
    <name evidence="1" type="primary">cmpA</name>
    <name evidence="1" type="ORF">F9U64_06930</name>
</gene>
<dbReference type="Proteomes" id="UP000480246">
    <property type="component" value="Unassembled WGS sequence"/>
</dbReference>
<dbReference type="NCBIfam" id="NF033225">
    <property type="entry name" value="spore_CmpA"/>
    <property type="match status" value="1"/>
</dbReference>
<reference evidence="1 2" key="1">
    <citation type="submission" date="2019-10" db="EMBL/GenBank/DDBJ databases">
        <title>Gracilibacillus sp. nov. isolated from rice seeds.</title>
        <authorList>
            <person name="He S."/>
        </authorList>
    </citation>
    <scope>NUCLEOTIDE SEQUENCE [LARGE SCALE GENOMIC DNA]</scope>
    <source>
        <strain evidence="1 2">TD8</strain>
    </source>
</reference>
<dbReference type="InterPro" id="IPR047764">
    <property type="entry name" value="CmpA"/>
</dbReference>